<comment type="caution">
    <text evidence="3">The sequence shown here is derived from an EMBL/GenBank/DDBJ whole genome shotgun (WGS) entry which is preliminary data.</text>
</comment>
<dbReference type="CDD" id="cd19082">
    <property type="entry name" value="AKR_AKR10A1_2"/>
    <property type="match status" value="1"/>
</dbReference>
<dbReference type="PANTHER" id="PTHR43364:SF4">
    <property type="entry name" value="NAD(P)-LINKED OXIDOREDUCTASE SUPERFAMILY PROTEIN"/>
    <property type="match status" value="1"/>
</dbReference>
<evidence type="ECO:0000256" key="1">
    <source>
        <dbReference type="ARBA" id="ARBA00023002"/>
    </source>
</evidence>
<proteinExistence type="predicted"/>
<protein>
    <submittedName>
        <fullName evidence="3">Aldo/keto reductase</fullName>
    </submittedName>
</protein>
<keyword evidence="4" id="KW-1185">Reference proteome</keyword>
<dbReference type="InterPro" id="IPR036812">
    <property type="entry name" value="NAD(P)_OxRdtase_dom_sf"/>
</dbReference>
<evidence type="ECO:0000259" key="2">
    <source>
        <dbReference type="Pfam" id="PF00248"/>
    </source>
</evidence>
<dbReference type="PANTHER" id="PTHR43364">
    <property type="entry name" value="NADH-SPECIFIC METHYLGLYOXAL REDUCTASE-RELATED"/>
    <property type="match status" value="1"/>
</dbReference>
<dbReference type="RefSeq" id="WP_206902616.1">
    <property type="nucleotide sequence ID" value="NZ_JAFLVT010000004.1"/>
</dbReference>
<organism evidence="3 4">
    <name type="scientific">Candidatus Enterococcus myersii</name>
    <dbReference type="NCBI Taxonomy" id="2815322"/>
    <lineage>
        <taxon>Bacteria</taxon>
        <taxon>Bacillati</taxon>
        <taxon>Bacillota</taxon>
        <taxon>Bacilli</taxon>
        <taxon>Lactobacillales</taxon>
        <taxon>Enterococcaceae</taxon>
        <taxon>Enterococcus</taxon>
    </lineage>
</organism>
<name>A0ABS3H4Q2_9ENTE</name>
<dbReference type="InterPro" id="IPR050523">
    <property type="entry name" value="AKR_Detox_Biosynth"/>
</dbReference>
<sequence>MKQDFYSVKSGEVILSKLILGSSDYLKLNNMEKVDKMFAKYVEEGGRTFDTARHYRESEAVIGSWLENKKREDYTIITKGCHPVREAPATPRVNPGSILADLSTSLEMLKTDYVDVLLLHRDDPNQPVGPLMETLSQLVDENKIRSFGVSNWELPRIKEARDYCENYGLNPLSFNSPNFSLAKVNQPRWENCVTADDTMIAWHEETKFPLISWSAQAEAFFGNRFSPEDINDPNKAEFVSVYFNELNWKRLLICEELAKEKDVKPIQISLAYVLSQKFPSYATIGPEEEWQLLDSIEAMNIQLSDEEILRLKKGE</sequence>
<dbReference type="EMBL" id="JAFLVT010000004">
    <property type="protein sequence ID" value="MBO0448411.1"/>
    <property type="molecule type" value="Genomic_DNA"/>
</dbReference>
<feature type="domain" description="NADP-dependent oxidoreductase" evidence="2">
    <location>
        <begin position="18"/>
        <end position="312"/>
    </location>
</feature>
<gene>
    <name evidence="3" type="ORF">JZO76_02580</name>
</gene>
<dbReference type="SUPFAM" id="SSF51430">
    <property type="entry name" value="NAD(P)-linked oxidoreductase"/>
    <property type="match status" value="1"/>
</dbReference>
<evidence type="ECO:0000313" key="3">
    <source>
        <dbReference type="EMBL" id="MBO0448411.1"/>
    </source>
</evidence>
<dbReference type="Proteomes" id="UP000664256">
    <property type="component" value="Unassembled WGS sequence"/>
</dbReference>
<dbReference type="PRINTS" id="PR00069">
    <property type="entry name" value="ALDKETRDTASE"/>
</dbReference>
<dbReference type="Pfam" id="PF00248">
    <property type="entry name" value="Aldo_ket_red"/>
    <property type="match status" value="1"/>
</dbReference>
<dbReference type="InterPro" id="IPR023210">
    <property type="entry name" value="NADP_OxRdtase_dom"/>
</dbReference>
<dbReference type="InterPro" id="IPR020471">
    <property type="entry name" value="AKR"/>
</dbReference>
<evidence type="ECO:0000313" key="4">
    <source>
        <dbReference type="Proteomes" id="UP000664256"/>
    </source>
</evidence>
<reference evidence="3 4" key="1">
    <citation type="submission" date="2021-03" db="EMBL/GenBank/DDBJ databases">
        <title>Enterococcal diversity collection.</title>
        <authorList>
            <person name="Gilmore M.S."/>
            <person name="Schwartzman J."/>
            <person name="Van Tyne D."/>
            <person name="Martin M."/>
            <person name="Earl A.M."/>
            <person name="Manson A.L."/>
            <person name="Straub T."/>
            <person name="Salamzade R."/>
            <person name="Saavedra J."/>
            <person name="Lebreton F."/>
            <person name="Prichula J."/>
            <person name="Schaufler K."/>
            <person name="Gaca A."/>
            <person name="Sgardioli B."/>
            <person name="Wagenaar J."/>
            <person name="Strong T."/>
        </authorList>
    </citation>
    <scope>NUCLEOTIDE SEQUENCE [LARGE SCALE GENOMIC DNA]</scope>
    <source>
        <strain evidence="3 4">MJM12</strain>
    </source>
</reference>
<keyword evidence="1" id="KW-0560">Oxidoreductase</keyword>
<dbReference type="Gene3D" id="3.20.20.100">
    <property type="entry name" value="NADP-dependent oxidoreductase domain"/>
    <property type="match status" value="1"/>
</dbReference>
<accession>A0ABS3H4Q2</accession>